<dbReference type="Gene3D" id="3.40.50.300">
    <property type="entry name" value="P-loop containing nucleotide triphosphate hydrolases"/>
    <property type="match status" value="1"/>
</dbReference>
<evidence type="ECO:0000256" key="3">
    <source>
        <dbReference type="ARBA" id="ARBA00020222"/>
    </source>
</evidence>
<evidence type="ECO:0000313" key="16">
    <source>
        <dbReference type="Proteomes" id="UP000827284"/>
    </source>
</evidence>
<comment type="caution">
    <text evidence="15">The sequence shown here is derived from an EMBL/GenBank/DDBJ whole genome shotgun (WGS) entry which is preliminary data.</text>
</comment>
<evidence type="ECO:0000256" key="5">
    <source>
        <dbReference type="ARBA" id="ARBA00022792"/>
    </source>
</evidence>
<evidence type="ECO:0000256" key="9">
    <source>
        <dbReference type="ARBA" id="ARBA00023136"/>
    </source>
</evidence>
<evidence type="ECO:0000256" key="1">
    <source>
        <dbReference type="ARBA" id="ARBA00004434"/>
    </source>
</evidence>
<comment type="subcellular location">
    <subcellularLocation>
        <location evidence="1 11">Mitochondrion inner membrane</location>
        <topology evidence="1 11">Single-pass membrane protein</topology>
    </subcellularLocation>
</comment>
<keyword evidence="9" id="KW-0472">Membrane</keyword>
<sequence length="890" mass="100336">MYRVAALSRASPALCGHGALARVSAARLARLPQTTPRVSLSTVSAKPVPMLPTKKVPSNSQTFSRRRYTTETPIAMEEEMPLQYGMLYFDNAYPLKMGWWDIRYSLLKPGWKQLERKAKEELVPPENAMPFHFKIGGIEPRLKDGGMFVHFSYVHPSSYTTREALKEIESRCEQHLISHGHYMWFNFQKVRAFLVKGAPFLEDMASRYPNNRIRIEYTGDLNVEGLYTMFRKYGKIMDITPLPIVKDMPKQAIVQYSFMRAATSAKSCLHGAEINGVRLNVTYERTLQGNAIWSWLTNHPRISVPLGGMALAGVSFMVFDPMRVFSMHAKITQLFNLDEYAVLRWLRKETVGRLTRSQDPLQVNGWREREHDEEKLRNWLNVPPESFAIVHGPRGAGKTEMVEFVIKEKKHKVVIRCEELANARSESELLTNLAKQVGYIPLFQFMSTINNMMDVAITATTGQKAGLSATFEGQLKKILDTLTIAIQQTSPTKDMSTFSPEAIMKKIEATVEEKARRATLAKSGLGLSNCPTDASFASSSTQSLDLSRKGATEAKKRREAEERQWVDPDEIPVIIIDGYMSREKGPHAKELWTYLADWAAVLVENHIAHVVFLSNNVSASKPLSKALPNMTFETIVLADATLESALEFVYKYLDRDEYPDLITSVQTIGGRLTDLELFVQKVKSGMGPEEAVHDILSRAVIEVRKNAFDFDSTDGRSLNWTAIQFWTVMKQLVAGESANFDELKIHPVFKNDESSFAALEQAELITIVHKHGRPYGVRPGKPIYRSAFQQILNDIGFAAVMELEAATHLEKEEMVKIGKWESELKDLANLPYRQSGSWWPYSSGGGLPKEVDARVQWLMKKLAESHAKVEKYESEIAGAKKAIANLGLAA</sequence>
<dbReference type="SUPFAM" id="SSF54928">
    <property type="entry name" value="RNA-binding domain, RBD"/>
    <property type="match status" value="1"/>
</dbReference>
<keyword evidence="11" id="KW-0507">mRNA processing</keyword>
<feature type="domain" description="RRM" evidence="13">
    <location>
        <begin position="221"/>
        <end position="278"/>
    </location>
</feature>
<protein>
    <recommendedName>
        <fullName evidence="3 11">Mitochondrial escape protein 2</fullName>
    </recommendedName>
</protein>
<evidence type="ECO:0000259" key="14">
    <source>
        <dbReference type="Pfam" id="PF10443"/>
    </source>
</evidence>
<evidence type="ECO:0000256" key="4">
    <source>
        <dbReference type="ARBA" id="ARBA00022692"/>
    </source>
</evidence>
<evidence type="ECO:0000256" key="11">
    <source>
        <dbReference type="RuleBase" id="RU367108"/>
    </source>
</evidence>
<keyword evidence="6" id="KW-0809">Transit peptide</keyword>
<dbReference type="EMBL" id="BQFW01000003">
    <property type="protein sequence ID" value="GJJ69909.1"/>
    <property type="molecule type" value="Genomic_DNA"/>
</dbReference>
<evidence type="ECO:0000259" key="13">
    <source>
        <dbReference type="Pfam" id="PF00076"/>
    </source>
</evidence>
<dbReference type="SUPFAM" id="SSF52540">
    <property type="entry name" value="P-loop containing nucleoside triphosphate hydrolases"/>
    <property type="match status" value="1"/>
</dbReference>
<evidence type="ECO:0000256" key="6">
    <source>
        <dbReference type="ARBA" id="ARBA00022946"/>
    </source>
</evidence>
<reference evidence="15" key="2">
    <citation type="journal article" date="2022" name="Microbiol. Resour. Announc.">
        <title>Whole-Genome Sequence of Entomortierella parvispora E1425, a Mucoromycotan Fungus Associated with Burkholderiaceae-Related Endosymbiotic Bacteria.</title>
        <authorList>
            <person name="Herlambang A."/>
            <person name="Guo Y."/>
            <person name="Takashima Y."/>
            <person name="Narisawa K."/>
            <person name="Ohta H."/>
            <person name="Nishizawa T."/>
        </authorList>
    </citation>
    <scope>NUCLEOTIDE SEQUENCE</scope>
    <source>
        <strain evidence="15">E1425</strain>
    </source>
</reference>
<feature type="domain" description="Mitochondrial escape protein 2 C-terminal" evidence="14">
    <location>
        <begin position="369"/>
        <end position="830"/>
    </location>
</feature>
<comment type="similarity">
    <text evidence="2 11">Belongs to the YME2 family.</text>
</comment>
<dbReference type="GO" id="GO:0003723">
    <property type="term" value="F:RNA binding"/>
    <property type="evidence" value="ECO:0007669"/>
    <property type="project" value="UniProtKB-UniRule"/>
</dbReference>
<dbReference type="Pfam" id="PF00076">
    <property type="entry name" value="RRM_1"/>
    <property type="match status" value="1"/>
</dbReference>
<evidence type="ECO:0000256" key="7">
    <source>
        <dbReference type="ARBA" id="ARBA00022989"/>
    </source>
</evidence>
<keyword evidence="12" id="KW-0175">Coiled coil</keyword>
<dbReference type="PANTHER" id="PTHR32198">
    <property type="entry name" value="MITOCHONDRIAL ESCAPE PROTEIN 2"/>
    <property type="match status" value="1"/>
</dbReference>
<dbReference type="GO" id="GO:0006397">
    <property type="term" value="P:mRNA processing"/>
    <property type="evidence" value="ECO:0007669"/>
    <property type="project" value="UniProtKB-UniRule"/>
</dbReference>
<proteinExistence type="inferred from homology"/>
<dbReference type="InterPro" id="IPR000504">
    <property type="entry name" value="RRM_dom"/>
</dbReference>
<keyword evidence="16" id="KW-1185">Reference proteome</keyword>
<dbReference type="InterPro" id="IPR012677">
    <property type="entry name" value="Nucleotide-bd_a/b_plait_sf"/>
</dbReference>
<dbReference type="PANTHER" id="PTHR32198:SF2">
    <property type="entry name" value="MITOCHONDRIAL ESCAPE PROTEIN 2"/>
    <property type="match status" value="1"/>
</dbReference>
<feature type="coiled-coil region" evidence="12">
    <location>
        <begin position="862"/>
        <end position="889"/>
    </location>
</feature>
<comment type="function">
    <text evidence="10 11">Plays a role in maintaining the mitochondrial genome and in controlling the mtDNA escape. Involved in the regulation of mtDNA nucleotide structure and number. May have a dispensable role in early maturation of pre-rRNA.</text>
</comment>
<reference evidence="15" key="1">
    <citation type="submission" date="2021-11" db="EMBL/GenBank/DDBJ databases">
        <authorList>
            <person name="Herlambang A."/>
            <person name="Guo Y."/>
            <person name="Takashima Y."/>
            <person name="Nishizawa T."/>
        </authorList>
    </citation>
    <scope>NUCLEOTIDE SEQUENCE</scope>
    <source>
        <strain evidence="15">E1425</strain>
    </source>
</reference>
<evidence type="ECO:0000256" key="12">
    <source>
        <dbReference type="SAM" id="Coils"/>
    </source>
</evidence>
<dbReference type="InterPro" id="IPR035979">
    <property type="entry name" value="RBD_domain_sf"/>
</dbReference>
<keyword evidence="8 11" id="KW-0496">Mitochondrion</keyword>
<evidence type="ECO:0000256" key="8">
    <source>
        <dbReference type="ARBA" id="ARBA00023128"/>
    </source>
</evidence>
<dbReference type="InterPro" id="IPR039627">
    <property type="entry name" value="Yme2_C"/>
</dbReference>
<evidence type="ECO:0000256" key="10">
    <source>
        <dbReference type="ARBA" id="ARBA00025276"/>
    </source>
</evidence>
<name>A0A9P3LTG4_9FUNG</name>
<dbReference type="OrthoDB" id="10267654at2759"/>
<evidence type="ECO:0000313" key="15">
    <source>
        <dbReference type="EMBL" id="GJJ69909.1"/>
    </source>
</evidence>
<keyword evidence="7" id="KW-1133">Transmembrane helix</keyword>
<dbReference type="InterPro" id="IPR027417">
    <property type="entry name" value="P-loop_NTPase"/>
</dbReference>
<dbReference type="Proteomes" id="UP000827284">
    <property type="component" value="Unassembled WGS sequence"/>
</dbReference>
<dbReference type="AlphaFoldDB" id="A0A9P3LTG4"/>
<dbReference type="InterPro" id="IPR018850">
    <property type="entry name" value="Mt_escape_2_C"/>
</dbReference>
<gene>
    <name evidence="15" type="ORF">EMPS_02258</name>
</gene>
<dbReference type="Gene3D" id="3.30.70.330">
    <property type="match status" value="1"/>
</dbReference>
<keyword evidence="11" id="KW-0694">RNA-binding</keyword>
<organism evidence="15 16">
    <name type="scientific">Entomortierella parvispora</name>
    <dbReference type="NCBI Taxonomy" id="205924"/>
    <lineage>
        <taxon>Eukaryota</taxon>
        <taxon>Fungi</taxon>
        <taxon>Fungi incertae sedis</taxon>
        <taxon>Mucoromycota</taxon>
        <taxon>Mortierellomycotina</taxon>
        <taxon>Mortierellomycetes</taxon>
        <taxon>Mortierellales</taxon>
        <taxon>Mortierellaceae</taxon>
        <taxon>Entomortierella</taxon>
    </lineage>
</organism>
<dbReference type="GO" id="GO:0005743">
    <property type="term" value="C:mitochondrial inner membrane"/>
    <property type="evidence" value="ECO:0007669"/>
    <property type="project" value="UniProtKB-SubCell"/>
</dbReference>
<keyword evidence="4" id="KW-0812">Transmembrane</keyword>
<keyword evidence="5 11" id="KW-0999">Mitochondrion inner membrane</keyword>
<accession>A0A9P3LTG4</accession>
<evidence type="ECO:0000256" key="2">
    <source>
        <dbReference type="ARBA" id="ARBA00010320"/>
    </source>
</evidence>
<dbReference type="Pfam" id="PF10443">
    <property type="entry name" value="RNA12"/>
    <property type="match status" value="1"/>
</dbReference>